<dbReference type="Gene3D" id="1.25.40.10">
    <property type="entry name" value="Tetratricopeptide repeat domain"/>
    <property type="match status" value="3"/>
</dbReference>
<organism evidence="5">
    <name type="scientific">hydrothermal vent metagenome</name>
    <dbReference type="NCBI Taxonomy" id="652676"/>
    <lineage>
        <taxon>unclassified sequences</taxon>
        <taxon>metagenomes</taxon>
        <taxon>ecological metagenomes</taxon>
    </lineage>
</organism>
<dbReference type="PANTHER" id="PTHR45586">
    <property type="entry name" value="TPR REPEAT-CONTAINING PROTEIN PA4667"/>
    <property type="match status" value="1"/>
</dbReference>
<name>A0A3B0Y8K1_9ZZZZ</name>
<dbReference type="InterPro" id="IPR011990">
    <property type="entry name" value="TPR-like_helical_dom_sf"/>
</dbReference>
<sequence>MQALFWLLLPVAAASGWWMAIYSQRKQQRRSKAELNSAYGQGLNYLLNEQPDKATEVLVQMVEVDPDTVELHLALGSLFRRRGEVDRAIRVHRNIIARSALSETLRSQATLELGRDFLKAGLLDRAEQLFQQLLDARRYDDEARKHLIDLYQQEKEWGKAAELVRVYSERGDVIWRSRLAQYLCALGEAALARGNTVRAESYAGDALSEDADCVRATLLKGECLRAAGKLGDAVEMFQQVEFQCAELLPEVLGQIRDGLLELGRASDWTAYVDELAGRHSWLLFYRKNVVDQNATQAVVPQSRYRCQQCGFTSRKLFWQCPGCQCWSSVKPIKTGTIE</sequence>
<protein>
    <submittedName>
        <fullName evidence="5">Lipopolysaccharide assembly protein LapB</fullName>
    </submittedName>
</protein>
<dbReference type="Pfam" id="PF18073">
    <property type="entry name" value="Zn_ribbon_LapB"/>
    <property type="match status" value="1"/>
</dbReference>
<evidence type="ECO:0000313" key="5">
    <source>
        <dbReference type="EMBL" id="VAW77138.1"/>
    </source>
</evidence>
<keyword evidence="3" id="KW-0802">TPR repeat</keyword>
<dbReference type="Pfam" id="PF13176">
    <property type="entry name" value="TPR_7"/>
    <property type="match status" value="1"/>
</dbReference>
<dbReference type="GO" id="GO:0046872">
    <property type="term" value="F:metal ion binding"/>
    <property type="evidence" value="ECO:0007669"/>
    <property type="project" value="UniProtKB-KW"/>
</dbReference>
<dbReference type="InterPro" id="IPR041166">
    <property type="entry name" value="Rubredoxin_2"/>
</dbReference>
<dbReference type="AlphaFoldDB" id="A0A3B0Y8K1"/>
<dbReference type="SMART" id="SM00028">
    <property type="entry name" value="TPR"/>
    <property type="match status" value="5"/>
</dbReference>
<dbReference type="PANTHER" id="PTHR45586:SF1">
    <property type="entry name" value="LIPOPOLYSACCHARIDE ASSEMBLY PROTEIN B"/>
    <property type="match status" value="1"/>
</dbReference>
<dbReference type="InterPro" id="IPR019734">
    <property type="entry name" value="TPR_rpt"/>
</dbReference>
<dbReference type="SUPFAM" id="SSF48452">
    <property type="entry name" value="TPR-like"/>
    <property type="match status" value="1"/>
</dbReference>
<dbReference type="Pfam" id="PF13432">
    <property type="entry name" value="TPR_16"/>
    <property type="match status" value="2"/>
</dbReference>
<evidence type="ECO:0000256" key="1">
    <source>
        <dbReference type="ARBA" id="ARBA00022723"/>
    </source>
</evidence>
<accession>A0A3B0Y8K1</accession>
<dbReference type="EMBL" id="UOFN01000074">
    <property type="protein sequence ID" value="VAW77138.1"/>
    <property type="molecule type" value="Genomic_DNA"/>
</dbReference>
<reference evidence="5" key="1">
    <citation type="submission" date="2018-06" db="EMBL/GenBank/DDBJ databases">
        <authorList>
            <person name="Zhirakovskaya E."/>
        </authorList>
    </citation>
    <scope>NUCLEOTIDE SEQUENCE</scope>
</reference>
<proteinExistence type="predicted"/>
<evidence type="ECO:0000256" key="2">
    <source>
        <dbReference type="ARBA" id="ARBA00022737"/>
    </source>
</evidence>
<keyword evidence="1" id="KW-0479">Metal-binding</keyword>
<keyword evidence="2" id="KW-0677">Repeat</keyword>
<dbReference type="InterPro" id="IPR051012">
    <property type="entry name" value="CellSynth/LPSAsmb/PSIAsmb"/>
</dbReference>
<evidence type="ECO:0000259" key="4">
    <source>
        <dbReference type="Pfam" id="PF18073"/>
    </source>
</evidence>
<gene>
    <name evidence="5" type="ORF">MNBD_GAMMA15-2347</name>
</gene>
<evidence type="ECO:0000256" key="3">
    <source>
        <dbReference type="ARBA" id="ARBA00022803"/>
    </source>
</evidence>
<feature type="domain" description="LapB rubredoxin metal binding" evidence="4">
    <location>
        <begin position="304"/>
        <end position="331"/>
    </location>
</feature>